<evidence type="ECO:0000256" key="2">
    <source>
        <dbReference type="ARBA" id="ARBA00007965"/>
    </source>
</evidence>
<keyword evidence="3" id="KW-0813">Transport</keyword>
<keyword evidence="10" id="KW-1185">Reference proteome</keyword>
<evidence type="ECO:0000256" key="5">
    <source>
        <dbReference type="ARBA" id="ARBA00022989"/>
    </source>
</evidence>
<keyword evidence="6 7" id="KW-0472">Membrane</keyword>
<dbReference type="OMA" id="YTNFWSN"/>
<dbReference type="VEuPathDB" id="TriTrypDB:LpyrH10_26_0500"/>
<comment type="similarity">
    <text evidence="2">Belongs to the SLC29A/ENT transporter (TC 2.A.57) family.</text>
</comment>
<dbReference type="GO" id="GO:0005337">
    <property type="term" value="F:nucleoside transmembrane transporter activity"/>
    <property type="evidence" value="ECO:0007669"/>
    <property type="project" value="InterPro"/>
</dbReference>
<keyword evidence="5 7" id="KW-1133">Transmembrane helix</keyword>
<feature type="transmembrane region" description="Helical" evidence="7">
    <location>
        <begin position="81"/>
        <end position="101"/>
    </location>
</feature>
<protein>
    <submittedName>
        <fullName evidence="8">Putative Nucleoside transporter 1</fullName>
    </submittedName>
</protein>
<comment type="caution">
    <text evidence="8">The sequence shown here is derived from an EMBL/GenBank/DDBJ whole genome shotgun (WGS) entry which is preliminary data.</text>
</comment>
<dbReference type="EMBL" id="LGTL01000026">
    <property type="protein sequence ID" value="KPA75079.1"/>
    <property type="molecule type" value="Genomic_DNA"/>
</dbReference>
<dbReference type="VEuPathDB" id="TriTrypDB:LpyrH10_26_0520"/>
<sequence length="218" mass="23929">MKSETVIPDQSAAPPPPPRPWYQMSAAEFYVYVVAFLCGISMLMPINAVFSAPSYMLTYYRFATKDPDFVPAMTNFWSNVLTYYNLIGLVTCLVMEPLTLLKGFRRIPMLVRLLGGLCILILEIIVLMAVPARGTNEGGAVATICMAGFIGGFGKSIFESTVYGMFSAFPPSFMALSCRSSPARLPASTLLLTPPRSPKCRRAKLLKRSMTRATKVVA</sequence>
<reference evidence="8 10" key="1">
    <citation type="submission" date="2015-07" db="EMBL/GenBank/DDBJ databases">
        <title>High-quality genome of monoxenous trypanosomatid Leptomonas pyrrhocoris.</title>
        <authorList>
            <person name="Flegontov P."/>
            <person name="Butenko A."/>
            <person name="Firsov S."/>
            <person name="Vlcek C."/>
            <person name="Logacheva M.D."/>
            <person name="Field M."/>
            <person name="Filatov D."/>
            <person name="Flegontova O."/>
            <person name="Gerasimov E."/>
            <person name="Jackson A.P."/>
            <person name="Kelly S."/>
            <person name="Opperdoes F."/>
            <person name="O'Reilly A."/>
            <person name="Votypka J."/>
            <person name="Yurchenko V."/>
            <person name="Lukes J."/>
        </authorList>
    </citation>
    <scope>NUCLEOTIDE SEQUENCE [LARGE SCALE GENOMIC DNA]</scope>
    <source>
        <strain evidence="8">H10</strain>
    </source>
</reference>
<dbReference type="PANTHER" id="PTHR10332:SF10">
    <property type="entry name" value="EQUILIBRATIVE NUCLEOSIDE TRANSPORTER 4"/>
    <property type="match status" value="1"/>
</dbReference>
<feature type="transmembrane region" description="Helical" evidence="7">
    <location>
        <begin position="29"/>
        <end position="50"/>
    </location>
</feature>
<organism evidence="8 10">
    <name type="scientific">Leptomonas pyrrhocoris</name>
    <name type="common">Firebug parasite</name>
    <dbReference type="NCBI Taxonomy" id="157538"/>
    <lineage>
        <taxon>Eukaryota</taxon>
        <taxon>Discoba</taxon>
        <taxon>Euglenozoa</taxon>
        <taxon>Kinetoplastea</taxon>
        <taxon>Metakinetoplastina</taxon>
        <taxon>Trypanosomatida</taxon>
        <taxon>Trypanosomatidae</taxon>
        <taxon>Leishmaniinae</taxon>
        <taxon>Leptomonas</taxon>
    </lineage>
</organism>
<dbReference type="GeneID" id="26909040"/>
<dbReference type="GeneID" id="26909038"/>
<evidence type="ECO:0000256" key="7">
    <source>
        <dbReference type="SAM" id="Phobius"/>
    </source>
</evidence>
<keyword evidence="4 7" id="KW-0812">Transmembrane</keyword>
<proteinExistence type="inferred from homology"/>
<evidence type="ECO:0000256" key="4">
    <source>
        <dbReference type="ARBA" id="ARBA00022692"/>
    </source>
</evidence>
<evidence type="ECO:0000313" key="8">
    <source>
        <dbReference type="EMBL" id="KPA75077.1"/>
    </source>
</evidence>
<evidence type="ECO:0000256" key="6">
    <source>
        <dbReference type="ARBA" id="ARBA00023136"/>
    </source>
</evidence>
<name>A0A0M9FSH5_LEPPY</name>
<dbReference type="PANTHER" id="PTHR10332">
    <property type="entry name" value="EQUILIBRATIVE NUCLEOSIDE TRANSPORTER"/>
    <property type="match status" value="1"/>
</dbReference>
<dbReference type="OrthoDB" id="269989at2759"/>
<evidence type="ECO:0000256" key="1">
    <source>
        <dbReference type="ARBA" id="ARBA00004141"/>
    </source>
</evidence>
<feature type="transmembrane region" description="Helical" evidence="7">
    <location>
        <begin position="113"/>
        <end position="132"/>
    </location>
</feature>
<accession>A0A0M9FSH5</accession>
<dbReference type="RefSeq" id="XP_015653518.1">
    <property type="nucleotide sequence ID" value="XM_015807860.1"/>
</dbReference>
<dbReference type="InterPro" id="IPR002259">
    <property type="entry name" value="Eqnu_transpt"/>
</dbReference>
<dbReference type="AlphaFoldDB" id="A0A0M9FSH5"/>
<evidence type="ECO:0000313" key="10">
    <source>
        <dbReference type="Proteomes" id="UP000037923"/>
    </source>
</evidence>
<evidence type="ECO:0000313" key="9">
    <source>
        <dbReference type="EMBL" id="KPA75079.1"/>
    </source>
</evidence>
<dbReference type="RefSeq" id="XP_015653516.1">
    <property type="nucleotide sequence ID" value="XM_015807858.1"/>
</dbReference>
<gene>
    <name evidence="8" type="ORF">ABB37_08755</name>
    <name evidence="9" type="ORF">ABB37_08757</name>
</gene>
<dbReference type="GO" id="GO:0005886">
    <property type="term" value="C:plasma membrane"/>
    <property type="evidence" value="ECO:0007669"/>
    <property type="project" value="TreeGrafter"/>
</dbReference>
<evidence type="ECO:0000256" key="3">
    <source>
        <dbReference type="ARBA" id="ARBA00022448"/>
    </source>
</evidence>
<dbReference type="Proteomes" id="UP000037923">
    <property type="component" value="Unassembled WGS sequence"/>
</dbReference>
<comment type="subcellular location">
    <subcellularLocation>
        <location evidence="1">Membrane</location>
        <topology evidence="1">Multi-pass membrane protein</topology>
    </subcellularLocation>
</comment>
<feature type="transmembrane region" description="Helical" evidence="7">
    <location>
        <begin position="138"/>
        <end position="158"/>
    </location>
</feature>
<dbReference type="EMBL" id="LGTL01000026">
    <property type="protein sequence ID" value="KPA75077.1"/>
    <property type="molecule type" value="Genomic_DNA"/>
</dbReference>